<reference evidence="2" key="1">
    <citation type="submission" date="2019-11" db="UniProtKB">
        <authorList>
            <consortium name="WormBaseParasite"/>
        </authorList>
    </citation>
    <scope>IDENTIFICATION</scope>
</reference>
<dbReference type="InterPro" id="IPR036273">
    <property type="entry name" value="CRAL/TRIO_N_dom_sf"/>
</dbReference>
<dbReference type="WBParaSite" id="MCU_010004-RA">
    <property type="protein sequence ID" value="MCU_010004-RA"/>
    <property type="gene ID" value="MCU_010004"/>
</dbReference>
<dbReference type="AlphaFoldDB" id="A0A5K3FNW1"/>
<evidence type="ECO:0000259" key="1">
    <source>
        <dbReference type="Pfam" id="PF00650"/>
    </source>
</evidence>
<proteinExistence type="predicted"/>
<feature type="domain" description="CRAL-TRIO" evidence="1">
    <location>
        <begin position="109"/>
        <end position="230"/>
    </location>
</feature>
<sequence length="266" mass="30164">MAASQKLPSKFVKLAKSELGEDPKNISAHIEAFRRWLSSMPHLTCPDDDNFLLMFLRHCKYVHSKAQARIDNFCTLSTMKCVGEEIWATPVDLKSKALRSYLDRGIHLPIGYTEDGKLVLCLRIGAWNPDEFDFSWVCYFGYKLSFMLANDPRTIIGGLVLLLDFSDVKSNQVVKDPVVIRTMVRYTQEALPGRVKRVIYYKEGKLVDAALTIFAFYMNEKMRSRILQVGSDITKAFEVEPGLKALLPSEMGAEGKSTEELIILLL</sequence>
<dbReference type="InterPro" id="IPR036865">
    <property type="entry name" value="CRAL-TRIO_dom_sf"/>
</dbReference>
<dbReference type="PANTHER" id="PTHR10174:SF216">
    <property type="entry name" value="CRAL-TRIO DOMAIN-CONTAINING PROTEIN-RELATED"/>
    <property type="match status" value="1"/>
</dbReference>
<accession>A0A5K3FNW1</accession>
<protein>
    <submittedName>
        <fullName evidence="2">CRAL-TRIO domain-containing protein</fullName>
    </submittedName>
</protein>
<dbReference type="Pfam" id="PF00650">
    <property type="entry name" value="CRAL_TRIO"/>
    <property type="match status" value="1"/>
</dbReference>
<dbReference type="GO" id="GO:0016020">
    <property type="term" value="C:membrane"/>
    <property type="evidence" value="ECO:0007669"/>
    <property type="project" value="TreeGrafter"/>
</dbReference>
<dbReference type="Gene3D" id="1.10.8.20">
    <property type="entry name" value="N-terminal domain of phosphatidylinositol transfer protein sec14p"/>
    <property type="match status" value="1"/>
</dbReference>
<name>A0A5K3FNW1_MESCO</name>
<dbReference type="InterPro" id="IPR001251">
    <property type="entry name" value="CRAL-TRIO_dom"/>
</dbReference>
<dbReference type="Gene3D" id="3.40.525.10">
    <property type="entry name" value="CRAL-TRIO lipid binding domain"/>
    <property type="match status" value="1"/>
</dbReference>
<dbReference type="Gene3D" id="1.20.5.1200">
    <property type="entry name" value="Alpha-tocopherol transfer"/>
    <property type="match status" value="1"/>
</dbReference>
<dbReference type="PANTHER" id="PTHR10174">
    <property type="entry name" value="ALPHA-TOCOPHEROL TRANSFER PROTEIN-RELATED"/>
    <property type="match status" value="1"/>
</dbReference>
<dbReference type="SUPFAM" id="SSF52087">
    <property type="entry name" value="CRAL/TRIO domain"/>
    <property type="match status" value="1"/>
</dbReference>
<organism evidence="2">
    <name type="scientific">Mesocestoides corti</name>
    <name type="common">Flatworm</name>
    <dbReference type="NCBI Taxonomy" id="53468"/>
    <lineage>
        <taxon>Eukaryota</taxon>
        <taxon>Metazoa</taxon>
        <taxon>Spiralia</taxon>
        <taxon>Lophotrochozoa</taxon>
        <taxon>Platyhelminthes</taxon>
        <taxon>Cestoda</taxon>
        <taxon>Eucestoda</taxon>
        <taxon>Cyclophyllidea</taxon>
        <taxon>Mesocestoididae</taxon>
        <taxon>Mesocestoides</taxon>
    </lineage>
</organism>
<evidence type="ECO:0000313" key="2">
    <source>
        <dbReference type="WBParaSite" id="MCU_010004-RA"/>
    </source>
</evidence>
<dbReference type="SUPFAM" id="SSF46938">
    <property type="entry name" value="CRAL/TRIO N-terminal domain"/>
    <property type="match status" value="1"/>
</dbReference>
<dbReference type="GO" id="GO:1902936">
    <property type="term" value="F:phosphatidylinositol bisphosphate binding"/>
    <property type="evidence" value="ECO:0007669"/>
    <property type="project" value="TreeGrafter"/>
</dbReference>